<dbReference type="SUPFAM" id="SSF52821">
    <property type="entry name" value="Rhodanese/Cell cycle control phosphatase"/>
    <property type="match status" value="1"/>
</dbReference>
<dbReference type="SMART" id="SM00450">
    <property type="entry name" value="RHOD"/>
    <property type="match status" value="1"/>
</dbReference>
<dbReference type="InterPro" id="IPR036873">
    <property type="entry name" value="Rhodanese-like_dom_sf"/>
</dbReference>
<dbReference type="Ensembl" id="ENSHHUT00000022166.1">
    <property type="protein sequence ID" value="ENSHHUP00000021364.1"/>
    <property type="gene ID" value="ENSHHUG00000013374.1"/>
</dbReference>
<dbReference type="Pfam" id="PF00581">
    <property type="entry name" value="Rhodanese"/>
    <property type="match status" value="1"/>
</dbReference>
<evidence type="ECO:0000313" key="3">
    <source>
        <dbReference type="Proteomes" id="UP000314982"/>
    </source>
</evidence>
<evidence type="ECO:0000313" key="2">
    <source>
        <dbReference type="Ensembl" id="ENSHHUP00000021364.1"/>
    </source>
</evidence>
<accession>A0A4W5L6T9</accession>
<feature type="domain" description="Rhodanese" evidence="1">
    <location>
        <begin position="27"/>
        <end position="108"/>
    </location>
</feature>
<reference evidence="2" key="3">
    <citation type="submission" date="2025-09" db="UniProtKB">
        <authorList>
            <consortium name="Ensembl"/>
        </authorList>
    </citation>
    <scope>IDENTIFICATION</scope>
</reference>
<dbReference type="GeneTree" id="ENSGT00970000197948"/>
<organism evidence="2 3">
    <name type="scientific">Hucho hucho</name>
    <name type="common">huchen</name>
    <dbReference type="NCBI Taxonomy" id="62062"/>
    <lineage>
        <taxon>Eukaryota</taxon>
        <taxon>Metazoa</taxon>
        <taxon>Chordata</taxon>
        <taxon>Craniata</taxon>
        <taxon>Vertebrata</taxon>
        <taxon>Euteleostomi</taxon>
        <taxon>Actinopterygii</taxon>
        <taxon>Neopterygii</taxon>
        <taxon>Teleostei</taxon>
        <taxon>Protacanthopterygii</taxon>
        <taxon>Salmoniformes</taxon>
        <taxon>Salmonidae</taxon>
        <taxon>Salmoninae</taxon>
        <taxon>Hucho</taxon>
    </lineage>
</organism>
<dbReference type="Proteomes" id="UP000314982">
    <property type="component" value="Unassembled WGS sequence"/>
</dbReference>
<dbReference type="PANTHER" id="PTHR43031">
    <property type="entry name" value="FAD-DEPENDENT OXIDOREDUCTASE"/>
    <property type="match status" value="1"/>
</dbReference>
<dbReference type="Gene3D" id="3.40.250.10">
    <property type="entry name" value="Rhodanese-like domain"/>
    <property type="match status" value="1"/>
</dbReference>
<dbReference type="PANTHER" id="PTHR43031:SF1">
    <property type="entry name" value="PYRIDINE NUCLEOTIDE-DISULPHIDE OXIDOREDUCTASE"/>
    <property type="match status" value="1"/>
</dbReference>
<proteinExistence type="predicted"/>
<keyword evidence="3" id="KW-1185">Reference proteome</keyword>
<protein>
    <recommendedName>
        <fullName evidence="1">Rhodanese domain-containing protein</fullName>
    </recommendedName>
</protein>
<reference evidence="2" key="2">
    <citation type="submission" date="2025-08" db="UniProtKB">
        <authorList>
            <consortium name="Ensembl"/>
        </authorList>
    </citation>
    <scope>IDENTIFICATION</scope>
</reference>
<name>A0A4W5L6T9_9TELE</name>
<dbReference type="CDD" id="cd00158">
    <property type="entry name" value="RHOD"/>
    <property type="match status" value="1"/>
</dbReference>
<reference evidence="3" key="1">
    <citation type="submission" date="2018-06" db="EMBL/GenBank/DDBJ databases">
        <title>Genome assembly of Danube salmon.</title>
        <authorList>
            <person name="Macqueen D.J."/>
            <person name="Gundappa M.K."/>
        </authorList>
    </citation>
    <scope>NUCLEOTIDE SEQUENCE [LARGE SCALE GENOMIC DNA]</scope>
</reference>
<dbReference type="InterPro" id="IPR001763">
    <property type="entry name" value="Rhodanese-like_dom"/>
</dbReference>
<dbReference type="InterPro" id="IPR050229">
    <property type="entry name" value="GlpE_sulfurtransferase"/>
</dbReference>
<dbReference type="AlphaFoldDB" id="A0A4W5L6T9"/>
<evidence type="ECO:0000259" key="1">
    <source>
        <dbReference type="PROSITE" id="PS50206"/>
    </source>
</evidence>
<sequence length="110" mass="12148">TVIPITHSLKLIFMTLENIIKEKLALVKQGAIILDVRSKVEYASGHIEGSINIPVDILKNSLSQLKDKNKPIITCCASGMRSARAKNILKTHGYVDVHNGDGWRSLQSKI</sequence>
<dbReference type="PROSITE" id="PS50206">
    <property type="entry name" value="RHODANESE_3"/>
    <property type="match status" value="1"/>
</dbReference>